<reference evidence="2 3" key="1">
    <citation type="submission" date="2021-06" db="EMBL/GenBank/DDBJ databases">
        <authorList>
            <person name="Palmer J.M."/>
        </authorList>
    </citation>
    <scope>NUCLEOTIDE SEQUENCE [LARGE SCALE GENOMIC DNA]</scope>
    <source>
        <strain evidence="3">if_2019</strain>
        <tissue evidence="2">Muscle</tissue>
    </source>
</reference>
<feature type="compositionally biased region" description="Basic and acidic residues" evidence="1">
    <location>
        <begin position="12"/>
        <end position="37"/>
    </location>
</feature>
<feature type="region of interest" description="Disordered" evidence="1">
    <location>
        <begin position="1"/>
        <end position="38"/>
    </location>
</feature>
<organism evidence="2 3">
    <name type="scientific">Ilyodon furcidens</name>
    <name type="common">goldbreast splitfin</name>
    <dbReference type="NCBI Taxonomy" id="33524"/>
    <lineage>
        <taxon>Eukaryota</taxon>
        <taxon>Metazoa</taxon>
        <taxon>Chordata</taxon>
        <taxon>Craniata</taxon>
        <taxon>Vertebrata</taxon>
        <taxon>Euteleostomi</taxon>
        <taxon>Actinopterygii</taxon>
        <taxon>Neopterygii</taxon>
        <taxon>Teleostei</taxon>
        <taxon>Neoteleostei</taxon>
        <taxon>Acanthomorphata</taxon>
        <taxon>Ovalentaria</taxon>
        <taxon>Atherinomorphae</taxon>
        <taxon>Cyprinodontiformes</taxon>
        <taxon>Goodeidae</taxon>
        <taxon>Ilyodon</taxon>
    </lineage>
</organism>
<dbReference type="Proteomes" id="UP001482620">
    <property type="component" value="Unassembled WGS sequence"/>
</dbReference>
<comment type="caution">
    <text evidence="2">The sequence shown here is derived from an EMBL/GenBank/DDBJ whole genome shotgun (WGS) entry which is preliminary data.</text>
</comment>
<evidence type="ECO:0000313" key="2">
    <source>
        <dbReference type="EMBL" id="MEQ2254479.1"/>
    </source>
</evidence>
<accession>A0ABV0VAX7</accession>
<evidence type="ECO:0000313" key="3">
    <source>
        <dbReference type="Proteomes" id="UP001482620"/>
    </source>
</evidence>
<keyword evidence="3" id="KW-1185">Reference proteome</keyword>
<evidence type="ECO:0000256" key="1">
    <source>
        <dbReference type="SAM" id="MobiDB-lite"/>
    </source>
</evidence>
<name>A0ABV0VAX7_9TELE</name>
<proteinExistence type="predicted"/>
<dbReference type="EMBL" id="JAHRIQ010104494">
    <property type="protein sequence ID" value="MEQ2254479.1"/>
    <property type="molecule type" value="Genomic_DNA"/>
</dbReference>
<sequence>MNVPAEARTRRKLEQSAEEGQRMKWEEKGTGKEEQTKKLTKKQMTFCEEAPDDHTCCPPESKLSYV</sequence>
<gene>
    <name evidence="2" type="ORF">ILYODFUR_004179</name>
</gene>
<protein>
    <submittedName>
        <fullName evidence="2">Uncharacterized protein</fullName>
    </submittedName>
</protein>